<sequence>MGMVVFIARVALHRDRLQTFLSPITENTSLNLPTIITVEATAIAKIFFETHFNEVLYKPSPRSHRRRELENILYALSLSVEAKNKVRQLWTGQESEWLRQDRVLKSRTNLARNVKGVTIGGYEVVKILGKGSFGVVKLVKQSQNSSHKEPSSRGIVFPQQRLSRSDFAQIKASANAWAPSKKQTAAMRKEVYAMKVIRKSDMLRNSQEGHIRAERDLLVASANSGSRWIVPLIASFQDAKNLYLVLDYCPGGDFLGLLIRKNVLSEDVAKWYIAEMVLCVEEAHRMRWIHRDVKPDNFLITASGHLKISDFGLAFDGEWAHDQGFFNNHRSTLMDKLGIKLNGDEQDKAEAQAMNTNRKLAYILTGKDESKKEPERPTGDEKILDWRNRTQRRKLAKSVVGTSQYMAPEVIRGELYDGRCDWWSIGIILYECIFGYTPFACDNRQDTKLKILKHNATLQFPPEQYISDEAVDLMLALLQEKEHRICSRKYTLNDFMYDKRYLSTYRTSTFAQGRHLSRTNGWIPADKTHKDFLGYFVYADDADEIKAHKFFRGIKWNELHLRKPPFVPRVKSWEDTKYFDEDEPVSDVESSSDSDADATSQQVQESRELTSAGSHQPENQNIVPSIAIGIVQGLPSPPQEDAFGPVPTETALQLSPHVQRNLLKADGAGVPGVDANVIGRQAANPLQIPYPPFPSPGTSDRTAKQSIGRLLTPPISPRDASSAVFPLLNTLLQSTSPDKESLFGTPPAPDSPSLLHVKKKKEKRRPRDKALRDPEVGKTVMEMRKLGAFLGYDWKKQPFLTTSPGAGPTNGDTLSDVLEEIIREEEEQLEQEQREVELKRMRWGAVEGWRSWTEDDEDQCLDTGIQVDSSD</sequence>
<feature type="coiled-coil region" evidence="9">
    <location>
        <begin position="814"/>
        <end position="842"/>
    </location>
</feature>
<dbReference type="Pfam" id="PF00069">
    <property type="entry name" value="Pkinase"/>
    <property type="match status" value="2"/>
</dbReference>
<dbReference type="EC" id="2.7.11.1" evidence="1"/>
<evidence type="ECO:0000256" key="1">
    <source>
        <dbReference type="ARBA" id="ARBA00012513"/>
    </source>
</evidence>
<dbReference type="PANTHER" id="PTHR24356:SF400">
    <property type="entry name" value="SERINE_THREONINE-PROTEIN KINASE CBK1"/>
    <property type="match status" value="1"/>
</dbReference>
<dbReference type="Proteomes" id="UP000053317">
    <property type="component" value="Unassembled WGS sequence"/>
</dbReference>
<feature type="domain" description="AGC-kinase C-terminal" evidence="12">
    <location>
        <begin position="552"/>
        <end position="603"/>
    </location>
</feature>
<dbReference type="InterPro" id="IPR000961">
    <property type="entry name" value="AGC-kinase_C"/>
</dbReference>
<dbReference type="CDD" id="cd21742">
    <property type="entry name" value="MobB_NDR_LATS-like"/>
    <property type="match status" value="1"/>
</dbReference>
<reference evidence="13 14" key="1">
    <citation type="submission" date="2015-05" db="EMBL/GenBank/DDBJ databases">
        <title>Distinctive expansion of gene families associated with plant cell wall degradation and secondary metabolism in the genomes of grapevine trunk pathogens.</title>
        <authorList>
            <person name="Lawrence D.P."/>
            <person name="Travadon R."/>
            <person name="Rolshausen P.E."/>
            <person name="Baumgartner K."/>
        </authorList>
    </citation>
    <scope>NUCLEOTIDE SEQUENCE [LARGE SCALE GENOMIC DNA]</scope>
    <source>
        <strain evidence="13">UCRPC4</strain>
    </source>
</reference>
<dbReference type="InterPro" id="IPR011009">
    <property type="entry name" value="Kinase-like_dom_sf"/>
</dbReference>
<evidence type="ECO:0000256" key="6">
    <source>
        <dbReference type="ARBA" id="ARBA00022840"/>
    </source>
</evidence>
<keyword evidence="2" id="KW-0723">Serine/threonine-protein kinase</keyword>
<feature type="region of interest" description="Disordered" evidence="10">
    <location>
        <begin position="737"/>
        <end position="774"/>
    </location>
</feature>
<dbReference type="GO" id="GO:0004674">
    <property type="term" value="F:protein serine/threonine kinase activity"/>
    <property type="evidence" value="ECO:0007669"/>
    <property type="project" value="UniProtKB-KW"/>
</dbReference>
<protein>
    <recommendedName>
        <fullName evidence="1">non-specific serine/threonine protein kinase</fullName>
        <ecNumber evidence="1">2.7.11.1</ecNumber>
    </recommendedName>
</protein>
<feature type="region of interest" description="Disordered" evidence="10">
    <location>
        <begin position="581"/>
        <end position="621"/>
    </location>
</feature>
<evidence type="ECO:0000256" key="5">
    <source>
        <dbReference type="ARBA" id="ARBA00022777"/>
    </source>
</evidence>
<dbReference type="PROSITE" id="PS50011">
    <property type="entry name" value="PROTEIN_KINASE_DOM"/>
    <property type="match status" value="1"/>
</dbReference>
<comment type="catalytic activity">
    <reaction evidence="8">
        <text>L-seryl-[protein] + ATP = O-phospho-L-seryl-[protein] + ADP + H(+)</text>
        <dbReference type="Rhea" id="RHEA:17989"/>
        <dbReference type="Rhea" id="RHEA-COMP:9863"/>
        <dbReference type="Rhea" id="RHEA-COMP:11604"/>
        <dbReference type="ChEBI" id="CHEBI:15378"/>
        <dbReference type="ChEBI" id="CHEBI:29999"/>
        <dbReference type="ChEBI" id="CHEBI:30616"/>
        <dbReference type="ChEBI" id="CHEBI:83421"/>
        <dbReference type="ChEBI" id="CHEBI:456216"/>
        <dbReference type="EC" id="2.7.11.1"/>
    </reaction>
</comment>
<evidence type="ECO:0000256" key="10">
    <source>
        <dbReference type="SAM" id="MobiDB-lite"/>
    </source>
</evidence>
<dbReference type="AlphaFoldDB" id="A0A0G2H9Y4"/>
<dbReference type="GO" id="GO:0035556">
    <property type="term" value="P:intracellular signal transduction"/>
    <property type="evidence" value="ECO:0007669"/>
    <property type="project" value="TreeGrafter"/>
</dbReference>
<evidence type="ECO:0000256" key="3">
    <source>
        <dbReference type="ARBA" id="ARBA00022679"/>
    </source>
</evidence>
<dbReference type="Gene3D" id="1.10.510.10">
    <property type="entry name" value="Transferase(Phosphotransferase) domain 1"/>
    <property type="match status" value="2"/>
</dbReference>
<organism evidence="13 14">
    <name type="scientific">Phaeomoniella chlamydospora</name>
    <name type="common">Phaeoacremonium chlamydosporum</name>
    <dbReference type="NCBI Taxonomy" id="158046"/>
    <lineage>
        <taxon>Eukaryota</taxon>
        <taxon>Fungi</taxon>
        <taxon>Dikarya</taxon>
        <taxon>Ascomycota</taxon>
        <taxon>Pezizomycotina</taxon>
        <taxon>Eurotiomycetes</taxon>
        <taxon>Chaetothyriomycetidae</taxon>
        <taxon>Phaeomoniellales</taxon>
        <taxon>Phaeomoniellaceae</taxon>
        <taxon>Phaeomoniella</taxon>
    </lineage>
</organism>
<proteinExistence type="predicted"/>
<keyword evidence="14" id="KW-1185">Reference proteome</keyword>
<dbReference type="SMART" id="SM00133">
    <property type="entry name" value="S_TK_X"/>
    <property type="match status" value="1"/>
</dbReference>
<evidence type="ECO:0000256" key="4">
    <source>
        <dbReference type="ARBA" id="ARBA00022741"/>
    </source>
</evidence>
<dbReference type="InterPro" id="IPR000719">
    <property type="entry name" value="Prot_kinase_dom"/>
</dbReference>
<dbReference type="EMBL" id="LCWF01000042">
    <property type="protein sequence ID" value="KKY25365.1"/>
    <property type="molecule type" value="Genomic_DNA"/>
</dbReference>
<evidence type="ECO:0000256" key="7">
    <source>
        <dbReference type="ARBA" id="ARBA00047899"/>
    </source>
</evidence>
<evidence type="ECO:0000259" key="11">
    <source>
        <dbReference type="PROSITE" id="PS50011"/>
    </source>
</evidence>
<dbReference type="PANTHER" id="PTHR24356">
    <property type="entry name" value="SERINE/THREONINE-PROTEIN KINASE"/>
    <property type="match status" value="1"/>
</dbReference>
<evidence type="ECO:0000313" key="13">
    <source>
        <dbReference type="EMBL" id="KKY25365.1"/>
    </source>
</evidence>
<keyword evidence="4" id="KW-0547">Nucleotide-binding</keyword>
<dbReference type="GO" id="GO:0005524">
    <property type="term" value="F:ATP binding"/>
    <property type="evidence" value="ECO:0007669"/>
    <property type="project" value="UniProtKB-KW"/>
</dbReference>
<reference evidence="13 14" key="2">
    <citation type="submission" date="2015-05" db="EMBL/GenBank/DDBJ databases">
        <authorList>
            <person name="Morales-Cruz A."/>
            <person name="Amrine K.C."/>
            <person name="Cantu D."/>
        </authorList>
    </citation>
    <scope>NUCLEOTIDE SEQUENCE [LARGE SCALE GENOMIC DNA]</scope>
    <source>
        <strain evidence="13">UCRPC4</strain>
    </source>
</reference>
<gene>
    <name evidence="13" type="ORF">UCRPC4_g01843</name>
</gene>
<evidence type="ECO:0000256" key="8">
    <source>
        <dbReference type="ARBA" id="ARBA00048679"/>
    </source>
</evidence>
<evidence type="ECO:0000259" key="12">
    <source>
        <dbReference type="PROSITE" id="PS51285"/>
    </source>
</evidence>
<feature type="compositionally biased region" description="Polar residues" evidence="10">
    <location>
        <begin position="609"/>
        <end position="621"/>
    </location>
</feature>
<dbReference type="SUPFAM" id="SSF56112">
    <property type="entry name" value="Protein kinase-like (PK-like)"/>
    <property type="match status" value="1"/>
</dbReference>
<keyword evidence="3" id="KW-0808">Transferase</keyword>
<name>A0A0G2H9Y4_PHACM</name>
<dbReference type="InterPro" id="IPR059233">
    <property type="entry name" value="MobB_NdrA/B/Cbk1"/>
</dbReference>
<accession>A0A0G2H9Y4</accession>
<evidence type="ECO:0000256" key="9">
    <source>
        <dbReference type="SAM" id="Coils"/>
    </source>
</evidence>
<dbReference type="PROSITE" id="PS51285">
    <property type="entry name" value="AGC_KINASE_CTER"/>
    <property type="match status" value="1"/>
</dbReference>
<dbReference type="Gene3D" id="3.30.200.20">
    <property type="entry name" value="Phosphorylase Kinase, domain 1"/>
    <property type="match status" value="2"/>
</dbReference>
<dbReference type="OrthoDB" id="3638488at2759"/>
<keyword evidence="9" id="KW-0175">Coiled coil</keyword>
<feature type="compositionally biased region" description="Acidic residues" evidence="10">
    <location>
        <begin position="581"/>
        <end position="596"/>
    </location>
</feature>
<feature type="compositionally biased region" description="Basic residues" evidence="10">
    <location>
        <begin position="756"/>
        <end position="767"/>
    </location>
</feature>
<keyword evidence="6" id="KW-0067">ATP-binding</keyword>
<dbReference type="InterPro" id="IPR050236">
    <property type="entry name" value="Ser_Thr_kinase_AGC"/>
</dbReference>
<comment type="caution">
    <text evidence="13">The sequence shown here is derived from an EMBL/GenBank/DDBJ whole genome shotgun (WGS) entry which is preliminary data.</text>
</comment>
<dbReference type="SMART" id="SM00220">
    <property type="entry name" value="S_TKc"/>
    <property type="match status" value="1"/>
</dbReference>
<evidence type="ECO:0000313" key="14">
    <source>
        <dbReference type="Proteomes" id="UP000053317"/>
    </source>
</evidence>
<feature type="domain" description="Protein kinase" evidence="11">
    <location>
        <begin position="122"/>
        <end position="496"/>
    </location>
</feature>
<comment type="catalytic activity">
    <reaction evidence="7">
        <text>L-threonyl-[protein] + ATP = O-phospho-L-threonyl-[protein] + ADP + H(+)</text>
        <dbReference type="Rhea" id="RHEA:46608"/>
        <dbReference type="Rhea" id="RHEA-COMP:11060"/>
        <dbReference type="Rhea" id="RHEA-COMP:11605"/>
        <dbReference type="ChEBI" id="CHEBI:15378"/>
        <dbReference type="ChEBI" id="CHEBI:30013"/>
        <dbReference type="ChEBI" id="CHEBI:30616"/>
        <dbReference type="ChEBI" id="CHEBI:61977"/>
        <dbReference type="ChEBI" id="CHEBI:456216"/>
        <dbReference type="EC" id="2.7.11.1"/>
    </reaction>
</comment>
<evidence type="ECO:0000256" key="2">
    <source>
        <dbReference type="ARBA" id="ARBA00022527"/>
    </source>
</evidence>
<keyword evidence="5 13" id="KW-0418">Kinase</keyword>